<feature type="domain" description="Sigma 54 modulation/S30EA ribosomal protein C-terminal" evidence="4">
    <location>
        <begin position="134"/>
        <end position="185"/>
    </location>
</feature>
<comment type="caution">
    <text evidence="5">The sequence shown here is derived from an EMBL/GenBank/DDBJ whole genome shotgun (WGS) entry which is preliminary data.</text>
</comment>
<dbReference type="Gene3D" id="3.30.160.100">
    <property type="entry name" value="Ribosome hibernation promotion factor-like"/>
    <property type="match status" value="1"/>
</dbReference>
<dbReference type="Pfam" id="PF02482">
    <property type="entry name" value="Ribosomal_S30AE"/>
    <property type="match status" value="1"/>
</dbReference>
<organism evidence="5 6">
    <name type="scientific">Candidatus Desantisbacteria bacterium CG_4_10_14_0_8_um_filter_48_22</name>
    <dbReference type="NCBI Taxonomy" id="1974543"/>
    <lineage>
        <taxon>Bacteria</taxon>
        <taxon>Candidatus Desantisiibacteriota</taxon>
    </lineage>
</organism>
<dbReference type="GO" id="GO:0045900">
    <property type="term" value="P:negative regulation of translational elongation"/>
    <property type="evidence" value="ECO:0007669"/>
    <property type="project" value="TreeGrafter"/>
</dbReference>
<keyword evidence="1 2" id="KW-0810">Translation regulation</keyword>
<evidence type="ECO:0000259" key="4">
    <source>
        <dbReference type="Pfam" id="PF16321"/>
    </source>
</evidence>
<evidence type="ECO:0000256" key="2">
    <source>
        <dbReference type="HAMAP-Rule" id="MF_00839"/>
    </source>
</evidence>
<comment type="similarity">
    <text evidence="2">Belongs to the HPF/YfiA ribosome-associated protein family. Long HPF subfamily.</text>
</comment>
<gene>
    <name evidence="5" type="primary">raiA</name>
    <name evidence="2" type="synonym">hpf</name>
    <name evidence="5" type="ORF">COY52_12400</name>
</gene>
<evidence type="ECO:0000313" key="6">
    <source>
        <dbReference type="Proteomes" id="UP000229307"/>
    </source>
</evidence>
<dbReference type="InterPro" id="IPR050574">
    <property type="entry name" value="HPF/YfiA_ribosome-assoc"/>
</dbReference>
<comment type="subcellular location">
    <subcellularLocation>
        <location evidence="2">Cytoplasm</location>
    </subcellularLocation>
</comment>
<evidence type="ECO:0000256" key="1">
    <source>
        <dbReference type="ARBA" id="ARBA00022845"/>
    </source>
</evidence>
<dbReference type="PANTHER" id="PTHR33231:SF1">
    <property type="entry name" value="30S RIBOSOMAL PROTEIN"/>
    <property type="match status" value="1"/>
</dbReference>
<dbReference type="Proteomes" id="UP000229307">
    <property type="component" value="Unassembled WGS sequence"/>
</dbReference>
<comment type="subunit">
    <text evidence="2">Interacts with 100S ribosomes.</text>
</comment>
<dbReference type="AlphaFoldDB" id="A0A2M7S5A8"/>
<feature type="coiled-coil region" evidence="3">
    <location>
        <begin position="74"/>
        <end position="101"/>
    </location>
</feature>
<keyword evidence="2" id="KW-0963">Cytoplasm</keyword>
<keyword evidence="3" id="KW-0175">Coiled coil</keyword>
<dbReference type="InterPro" id="IPR038416">
    <property type="entry name" value="Ribosom_S30AE_C_sf"/>
</dbReference>
<accession>A0A2M7S5A8</accession>
<evidence type="ECO:0000256" key="3">
    <source>
        <dbReference type="SAM" id="Coils"/>
    </source>
</evidence>
<dbReference type="HAMAP" id="MF_00839">
    <property type="entry name" value="HPF"/>
    <property type="match status" value="1"/>
</dbReference>
<name>A0A2M7S5A8_9BACT</name>
<dbReference type="SUPFAM" id="SSF69754">
    <property type="entry name" value="Ribosome binding protein Y (YfiA homologue)"/>
    <property type="match status" value="1"/>
</dbReference>
<dbReference type="CDD" id="cd00552">
    <property type="entry name" value="RaiA"/>
    <property type="match status" value="1"/>
</dbReference>
<dbReference type="GO" id="GO:0043024">
    <property type="term" value="F:ribosomal small subunit binding"/>
    <property type="evidence" value="ECO:0007669"/>
    <property type="project" value="TreeGrafter"/>
</dbReference>
<dbReference type="InterPro" id="IPR032528">
    <property type="entry name" value="Ribosom_S30AE_C"/>
</dbReference>
<dbReference type="Gene3D" id="3.30.505.50">
    <property type="entry name" value="Sigma 54 modulation/S30EA ribosomal protein, C-terminal domain"/>
    <property type="match status" value="1"/>
</dbReference>
<dbReference type="InterPro" id="IPR034694">
    <property type="entry name" value="HPF_long/plastid"/>
</dbReference>
<dbReference type="Pfam" id="PF16321">
    <property type="entry name" value="Ribosom_S30AE_C"/>
    <property type="match status" value="1"/>
</dbReference>
<dbReference type="InterPro" id="IPR003489">
    <property type="entry name" value="RHF/RaiA"/>
</dbReference>
<protein>
    <recommendedName>
        <fullName evidence="2">Ribosome hibernation promoting factor</fullName>
        <shortName evidence="2">HPF</shortName>
    </recommendedName>
</protein>
<dbReference type="GO" id="GO:0022627">
    <property type="term" value="C:cytosolic small ribosomal subunit"/>
    <property type="evidence" value="ECO:0007669"/>
    <property type="project" value="TreeGrafter"/>
</dbReference>
<proteinExistence type="inferred from homology"/>
<comment type="function">
    <text evidence="2">Required for dimerization of active 70S ribosomes into 100S ribosomes in stationary phase; 100S ribosomes are translationally inactive and sometimes present during exponential growth.</text>
</comment>
<dbReference type="NCBIfam" id="TIGR00741">
    <property type="entry name" value="yfiA"/>
    <property type="match status" value="1"/>
</dbReference>
<sequence>MDISITGKHIELTDPIKAYIRKRILSLEKYFRRDGDWANAILGAEREMFLAEVTIGGTGKGTVIYAQASTSDMYASIDAVKEKLEKQARKFKDKLKSEKKRRSMLGATHDKEEMLAASGAGYAPGPGEGAPEGVVVKKIPVTKPMTVDEAKAQLDLSGNIFLVFQNADNYRLNIIYKRKDGKYGLLEP</sequence>
<dbReference type="InterPro" id="IPR036567">
    <property type="entry name" value="RHF-like"/>
</dbReference>
<dbReference type="PANTHER" id="PTHR33231">
    <property type="entry name" value="30S RIBOSOMAL PROTEIN"/>
    <property type="match status" value="1"/>
</dbReference>
<evidence type="ECO:0000313" key="5">
    <source>
        <dbReference type="EMBL" id="PIZ14508.1"/>
    </source>
</evidence>
<dbReference type="EMBL" id="PFMR01000342">
    <property type="protein sequence ID" value="PIZ14508.1"/>
    <property type="molecule type" value="Genomic_DNA"/>
</dbReference>
<reference evidence="6" key="1">
    <citation type="submission" date="2017-09" db="EMBL/GenBank/DDBJ databases">
        <title>Depth-based differentiation of microbial function through sediment-hosted aquifers and enrichment of novel symbionts in the deep terrestrial subsurface.</title>
        <authorList>
            <person name="Probst A.J."/>
            <person name="Ladd B."/>
            <person name="Jarett J.K."/>
            <person name="Geller-Mcgrath D.E."/>
            <person name="Sieber C.M.K."/>
            <person name="Emerson J.B."/>
            <person name="Anantharaman K."/>
            <person name="Thomas B.C."/>
            <person name="Malmstrom R."/>
            <person name="Stieglmeier M."/>
            <person name="Klingl A."/>
            <person name="Woyke T."/>
            <person name="Ryan C.M."/>
            <person name="Banfield J.F."/>
        </authorList>
    </citation>
    <scope>NUCLEOTIDE SEQUENCE [LARGE SCALE GENOMIC DNA]</scope>
</reference>